<reference evidence="3" key="1">
    <citation type="journal article" date="2022" name="bioRxiv">
        <title>Sequencing and chromosome-scale assembly of the giantPleurodeles waltlgenome.</title>
        <authorList>
            <person name="Brown T."/>
            <person name="Elewa A."/>
            <person name="Iarovenko S."/>
            <person name="Subramanian E."/>
            <person name="Araus A.J."/>
            <person name="Petzold A."/>
            <person name="Susuki M."/>
            <person name="Suzuki K.-i.T."/>
            <person name="Hayashi T."/>
            <person name="Toyoda A."/>
            <person name="Oliveira C."/>
            <person name="Osipova E."/>
            <person name="Leigh N.D."/>
            <person name="Simon A."/>
            <person name="Yun M.H."/>
        </authorList>
    </citation>
    <scope>NUCLEOTIDE SEQUENCE</scope>
    <source>
        <strain evidence="3">20211129_DDA</strain>
        <tissue evidence="3">Liver</tissue>
    </source>
</reference>
<evidence type="ECO:0000256" key="1">
    <source>
        <dbReference type="SAM" id="MobiDB-lite"/>
    </source>
</evidence>
<evidence type="ECO:0000313" key="4">
    <source>
        <dbReference type="Proteomes" id="UP001066276"/>
    </source>
</evidence>
<feature type="region of interest" description="Disordered" evidence="1">
    <location>
        <begin position="85"/>
        <end position="123"/>
    </location>
</feature>
<accession>A0AAV7M589</accession>
<dbReference type="AlphaFoldDB" id="A0AAV7M589"/>
<dbReference type="EMBL" id="JANPWB010000014">
    <property type="protein sequence ID" value="KAJ1098742.1"/>
    <property type="molecule type" value="Genomic_DNA"/>
</dbReference>
<evidence type="ECO:0000313" key="3">
    <source>
        <dbReference type="EMBL" id="KAJ1098742.1"/>
    </source>
</evidence>
<comment type="caution">
    <text evidence="3">The sequence shown here is derived from an EMBL/GenBank/DDBJ whole genome shotgun (WGS) entry which is preliminary data.</text>
</comment>
<protein>
    <submittedName>
        <fullName evidence="3">Uncharacterized protein</fullName>
    </submittedName>
</protein>
<name>A0AAV7M589_PLEWA</name>
<evidence type="ECO:0000256" key="2">
    <source>
        <dbReference type="SAM" id="SignalP"/>
    </source>
</evidence>
<sequence>MQRSHGRALLPEAVAAGLLAALWTRRATAESWRPVRAAALSEEVRQGGAARLVSAPHWQRRKDLVIWTPQAAPCGPCCGMGWGGATGRGVGASPRSSPPPKEIATVEEALRTPNPAGPRLGLD</sequence>
<organism evidence="3 4">
    <name type="scientific">Pleurodeles waltl</name>
    <name type="common">Iberian ribbed newt</name>
    <dbReference type="NCBI Taxonomy" id="8319"/>
    <lineage>
        <taxon>Eukaryota</taxon>
        <taxon>Metazoa</taxon>
        <taxon>Chordata</taxon>
        <taxon>Craniata</taxon>
        <taxon>Vertebrata</taxon>
        <taxon>Euteleostomi</taxon>
        <taxon>Amphibia</taxon>
        <taxon>Batrachia</taxon>
        <taxon>Caudata</taxon>
        <taxon>Salamandroidea</taxon>
        <taxon>Salamandridae</taxon>
        <taxon>Pleurodelinae</taxon>
        <taxon>Pleurodeles</taxon>
    </lineage>
</organism>
<keyword evidence="4" id="KW-1185">Reference proteome</keyword>
<feature type="signal peptide" evidence="2">
    <location>
        <begin position="1"/>
        <end position="29"/>
    </location>
</feature>
<keyword evidence="2" id="KW-0732">Signal</keyword>
<gene>
    <name evidence="3" type="ORF">NDU88_003849</name>
</gene>
<feature type="chain" id="PRO_5043955949" evidence="2">
    <location>
        <begin position="30"/>
        <end position="123"/>
    </location>
</feature>
<proteinExistence type="predicted"/>
<dbReference type="Proteomes" id="UP001066276">
    <property type="component" value="Chromosome 10"/>
</dbReference>